<dbReference type="GO" id="GO:0008380">
    <property type="term" value="P:RNA splicing"/>
    <property type="evidence" value="ECO:0007669"/>
    <property type="project" value="TreeGrafter"/>
</dbReference>
<keyword evidence="1" id="KW-0694">RNA-binding</keyword>
<dbReference type="OrthoDB" id="5348404at2759"/>
<dbReference type="GO" id="GO:0003723">
    <property type="term" value="F:RNA binding"/>
    <property type="evidence" value="ECO:0007669"/>
    <property type="project" value="UniProtKB-UniRule"/>
</dbReference>
<comment type="caution">
    <text evidence="4">The sequence shown here is derived from an EMBL/GenBank/DDBJ whole genome shotgun (WGS) entry which is preliminary data.</text>
</comment>
<dbReference type="InterPro" id="IPR034257">
    <property type="entry name" value="Acinus_RRM"/>
</dbReference>
<dbReference type="InterPro" id="IPR000504">
    <property type="entry name" value="RRM_dom"/>
</dbReference>
<organism evidence="4 5">
    <name type="scientific">Bugula neritina</name>
    <name type="common">Brown bryozoan</name>
    <name type="synonym">Sertularia neritina</name>
    <dbReference type="NCBI Taxonomy" id="10212"/>
    <lineage>
        <taxon>Eukaryota</taxon>
        <taxon>Metazoa</taxon>
        <taxon>Spiralia</taxon>
        <taxon>Lophotrochozoa</taxon>
        <taxon>Bryozoa</taxon>
        <taxon>Gymnolaemata</taxon>
        <taxon>Cheilostomatida</taxon>
        <taxon>Flustrina</taxon>
        <taxon>Buguloidea</taxon>
        <taxon>Bugulidae</taxon>
        <taxon>Bugula</taxon>
    </lineage>
</organism>
<dbReference type="Gene3D" id="3.30.70.330">
    <property type="match status" value="1"/>
</dbReference>
<feature type="compositionally biased region" description="Basic and acidic residues" evidence="2">
    <location>
        <begin position="31"/>
        <end position="50"/>
    </location>
</feature>
<feature type="compositionally biased region" description="Basic and acidic residues" evidence="2">
    <location>
        <begin position="441"/>
        <end position="479"/>
    </location>
</feature>
<dbReference type="InterPro" id="IPR052793">
    <property type="entry name" value="EJC-associated_protein"/>
</dbReference>
<feature type="compositionally biased region" description="Basic residues" evidence="2">
    <location>
        <begin position="51"/>
        <end position="61"/>
    </location>
</feature>
<proteinExistence type="predicted"/>
<evidence type="ECO:0000313" key="5">
    <source>
        <dbReference type="Proteomes" id="UP000593567"/>
    </source>
</evidence>
<feature type="region of interest" description="Disordered" evidence="2">
    <location>
        <begin position="1"/>
        <end position="20"/>
    </location>
</feature>
<dbReference type="InterPro" id="IPR035979">
    <property type="entry name" value="RBD_domain_sf"/>
</dbReference>
<name>A0A7J7KCI3_BUGNE</name>
<protein>
    <submittedName>
        <fullName evidence="4">ACIN1</fullName>
    </submittedName>
</protein>
<feature type="region of interest" description="Disordered" evidence="2">
    <location>
        <begin position="316"/>
        <end position="415"/>
    </location>
</feature>
<dbReference type="PANTHER" id="PTHR46589:SF1">
    <property type="entry name" value="APOPTOTIC CHROMATIN CONDENSATION INDUCER IN THE NUCLEUS"/>
    <property type="match status" value="1"/>
</dbReference>
<feature type="region of interest" description="Disordered" evidence="2">
    <location>
        <begin position="98"/>
        <end position="147"/>
    </location>
</feature>
<keyword evidence="5" id="KW-1185">Reference proteome</keyword>
<dbReference type="SUPFAM" id="SSF54928">
    <property type="entry name" value="RNA-binding domain, RBD"/>
    <property type="match status" value="1"/>
</dbReference>
<feature type="region of interest" description="Disordered" evidence="2">
    <location>
        <begin position="441"/>
        <end position="485"/>
    </location>
</feature>
<dbReference type="PROSITE" id="PS50102">
    <property type="entry name" value="RRM"/>
    <property type="match status" value="1"/>
</dbReference>
<dbReference type="Pfam" id="PF16294">
    <property type="entry name" value="RSB_motif"/>
    <property type="match status" value="1"/>
</dbReference>
<feature type="region of interest" description="Disordered" evidence="2">
    <location>
        <begin position="31"/>
        <end position="73"/>
    </location>
</feature>
<dbReference type="GO" id="GO:0061574">
    <property type="term" value="C:ASAP complex"/>
    <property type="evidence" value="ECO:0007669"/>
    <property type="project" value="TreeGrafter"/>
</dbReference>
<dbReference type="GO" id="GO:0071011">
    <property type="term" value="C:precatalytic spliceosome"/>
    <property type="evidence" value="ECO:0007669"/>
    <property type="project" value="TreeGrafter"/>
</dbReference>
<accession>A0A7J7KCI3</accession>
<dbReference type="Pfam" id="PF00076">
    <property type="entry name" value="RRM_1"/>
    <property type="match status" value="1"/>
</dbReference>
<feature type="compositionally biased region" description="Basic and acidic residues" evidence="2">
    <location>
        <begin position="129"/>
        <end position="147"/>
    </location>
</feature>
<evidence type="ECO:0000313" key="4">
    <source>
        <dbReference type="EMBL" id="KAF6036362.1"/>
    </source>
</evidence>
<evidence type="ECO:0000259" key="3">
    <source>
        <dbReference type="PROSITE" id="PS50102"/>
    </source>
</evidence>
<dbReference type="PANTHER" id="PTHR46589">
    <property type="entry name" value="APOPTOTIC CHROMATIN CONDENSATION INDUCER IN THE NUCLEUS"/>
    <property type="match status" value="1"/>
</dbReference>
<feature type="domain" description="RRM" evidence="3">
    <location>
        <begin position="201"/>
        <end position="280"/>
    </location>
</feature>
<feature type="compositionally biased region" description="Basic and acidic residues" evidence="2">
    <location>
        <begin position="392"/>
        <end position="411"/>
    </location>
</feature>
<dbReference type="Proteomes" id="UP000593567">
    <property type="component" value="Unassembled WGS sequence"/>
</dbReference>
<feature type="compositionally biased region" description="Basic and acidic residues" evidence="2">
    <location>
        <begin position="1"/>
        <end position="12"/>
    </location>
</feature>
<dbReference type="EMBL" id="VXIV02000740">
    <property type="protein sequence ID" value="KAF6036362.1"/>
    <property type="molecule type" value="Genomic_DNA"/>
</dbReference>
<dbReference type="AlphaFoldDB" id="A0A7J7KCI3"/>
<feature type="compositionally biased region" description="Basic and acidic residues" evidence="2">
    <location>
        <begin position="316"/>
        <end position="351"/>
    </location>
</feature>
<dbReference type="CDD" id="cd12432">
    <property type="entry name" value="RRM_ACINU"/>
    <property type="match status" value="1"/>
</dbReference>
<evidence type="ECO:0000256" key="2">
    <source>
        <dbReference type="SAM" id="MobiDB-lite"/>
    </source>
</evidence>
<evidence type="ECO:0000256" key="1">
    <source>
        <dbReference type="PROSITE-ProRule" id="PRU00176"/>
    </source>
</evidence>
<dbReference type="InterPro" id="IPR012677">
    <property type="entry name" value="Nucleotide-bd_a/b_plait_sf"/>
</dbReference>
<gene>
    <name evidence="4" type="ORF">EB796_005329</name>
</gene>
<dbReference type="InterPro" id="IPR032552">
    <property type="entry name" value="RSB_motif"/>
</dbReference>
<sequence>MSPVRKEPHHQATQDLSSKYFVEKEMPLCVEERSSKGERSSKDSEAAEDRKKRKWGGSRGKKPSDKKNISISTESLKEIMPDLKTSIDSEVVNGAAVPEVVEVDSAPSPGEKETKRRRQSSPEPVPSEGKAKRDERKSVEVRKTKKEEVQEEVMLSSEGDLSDGEIKVVKKVVKPSQTISLPVAEPVHVRKVSPPRNPVNKTIHVQFLTRPFTIGQLKELLSKYGALCEAEGSFWINKIKSHCYATFEDASSAEAARKELHGSRWPPSNPKILHVEFSKGVEEIGAQQEREASQQQDAAAKAKQVALEAAKAQQEEAARRLAEREKEREEARKRIEERRKERGQPQREWDKHKLRQSQSPVEERKEGETGRGRSRREGSRDRARKERSRSRHRDDRRGRRESAKEVTEEKAPVVSLDDLFRKTTTEPAIYWLPLTDEKIEQKAKEREERSKAYRERKEMEIKEKEAKAEERKKEIEERRRKVCSR</sequence>
<feature type="compositionally biased region" description="Basic and acidic residues" evidence="2">
    <location>
        <begin position="361"/>
        <end position="384"/>
    </location>
</feature>
<reference evidence="4" key="1">
    <citation type="submission" date="2020-06" db="EMBL/GenBank/DDBJ databases">
        <title>Draft genome of Bugula neritina, a colonial animal packing powerful symbionts and potential medicines.</title>
        <authorList>
            <person name="Rayko M."/>
        </authorList>
    </citation>
    <scope>NUCLEOTIDE SEQUENCE [LARGE SCALE GENOMIC DNA]</scope>
    <source>
        <strain evidence="4">Kwan_BN1</strain>
    </source>
</reference>